<evidence type="ECO:0000313" key="3">
    <source>
        <dbReference type="Proteomes" id="UP000799437"/>
    </source>
</evidence>
<dbReference type="SUPFAM" id="SSF52799">
    <property type="entry name" value="(Phosphotyrosine protein) phosphatases II"/>
    <property type="match status" value="1"/>
</dbReference>
<gene>
    <name evidence="2" type="ORF">EJ05DRAFT_451835</name>
</gene>
<feature type="domain" description="Tyrosine specific protein phosphatases" evidence="1">
    <location>
        <begin position="131"/>
        <end position="175"/>
    </location>
</feature>
<dbReference type="OrthoDB" id="449382at2759"/>
<dbReference type="Pfam" id="PF13350">
    <property type="entry name" value="Y_phosphatase3"/>
    <property type="match status" value="1"/>
</dbReference>
<accession>A0A6A6W909</accession>
<organism evidence="2 3">
    <name type="scientific">Pseudovirgaria hyperparasitica</name>
    <dbReference type="NCBI Taxonomy" id="470096"/>
    <lineage>
        <taxon>Eukaryota</taxon>
        <taxon>Fungi</taxon>
        <taxon>Dikarya</taxon>
        <taxon>Ascomycota</taxon>
        <taxon>Pezizomycotina</taxon>
        <taxon>Dothideomycetes</taxon>
        <taxon>Dothideomycetes incertae sedis</taxon>
        <taxon>Acrospermales</taxon>
        <taxon>Acrospermaceae</taxon>
        <taxon>Pseudovirgaria</taxon>
    </lineage>
</organism>
<dbReference type="RefSeq" id="XP_033600827.1">
    <property type="nucleotide sequence ID" value="XM_033742401.1"/>
</dbReference>
<dbReference type="InterPro" id="IPR029021">
    <property type="entry name" value="Prot-tyrosine_phosphatase-like"/>
</dbReference>
<proteinExistence type="predicted"/>
<dbReference type="PANTHER" id="PTHR31126">
    <property type="entry name" value="TYROSINE-PROTEIN PHOSPHATASE"/>
    <property type="match status" value="1"/>
</dbReference>
<dbReference type="Gene3D" id="3.90.190.10">
    <property type="entry name" value="Protein tyrosine phosphatase superfamily"/>
    <property type="match status" value="1"/>
</dbReference>
<dbReference type="PROSITE" id="PS00383">
    <property type="entry name" value="TYR_PHOSPHATASE_1"/>
    <property type="match status" value="1"/>
</dbReference>
<dbReference type="EMBL" id="ML996571">
    <property type="protein sequence ID" value="KAF2758376.1"/>
    <property type="molecule type" value="Genomic_DNA"/>
</dbReference>
<dbReference type="InterPro" id="IPR016130">
    <property type="entry name" value="Tyr_Pase_AS"/>
</dbReference>
<dbReference type="AlphaFoldDB" id="A0A6A6W909"/>
<dbReference type="Proteomes" id="UP000799437">
    <property type="component" value="Unassembled WGS sequence"/>
</dbReference>
<dbReference type="InterPro" id="IPR000387">
    <property type="entry name" value="Tyr_Pase_dom"/>
</dbReference>
<dbReference type="PROSITE" id="PS50056">
    <property type="entry name" value="TYR_PHOSPHATASE_2"/>
    <property type="match status" value="1"/>
</dbReference>
<protein>
    <submittedName>
        <fullName evidence="2">Tyrosine protein phosphatase 5</fullName>
    </submittedName>
</protein>
<reference evidence="2" key="1">
    <citation type="journal article" date="2020" name="Stud. Mycol.">
        <title>101 Dothideomycetes genomes: a test case for predicting lifestyles and emergence of pathogens.</title>
        <authorList>
            <person name="Haridas S."/>
            <person name="Albert R."/>
            <person name="Binder M."/>
            <person name="Bloem J."/>
            <person name="Labutti K."/>
            <person name="Salamov A."/>
            <person name="Andreopoulos B."/>
            <person name="Baker S."/>
            <person name="Barry K."/>
            <person name="Bills G."/>
            <person name="Bluhm B."/>
            <person name="Cannon C."/>
            <person name="Castanera R."/>
            <person name="Culley D."/>
            <person name="Daum C."/>
            <person name="Ezra D."/>
            <person name="Gonzalez J."/>
            <person name="Henrissat B."/>
            <person name="Kuo A."/>
            <person name="Liang C."/>
            <person name="Lipzen A."/>
            <person name="Lutzoni F."/>
            <person name="Magnuson J."/>
            <person name="Mondo S."/>
            <person name="Nolan M."/>
            <person name="Ohm R."/>
            <person name="Pangilinan J."/>
            <person name="Park H.-J."/>
            <person name="Ramirez L."/>
            <person name="Alfaro M."/>
            <person name="Sun H."/>
            <person name="Tritt A."/>
            <person name="Yoshinaga Y."/>
            <person name="Zwiers L.-H."/>
            <person name="Turgeon B."/>
            <person name="Goodwin S."/>
            <person name="Spatafora J."/>
            <person name="Crous P."/>
            <person name="Grigoriev I."/>
        </authorList>
    </citation>
    <scope>NUCLEOTIDE SEQUENCE</scope>
    <source>
        <strain evidence="2">CBS 121739</strain>
    </source>
</reference>
<name>A0A6A6W909_9PEZI</name>
<sequence>MSNCLPSPFITLAGIHNLRPLPTLELPHHPASSRSNPITLKPSTIWRSAEPYKADPEELKKLGIKYVFDLRSKPEFDMAEHGLGWAAHPAEGIERIWVPIFEDEGYNPERLAERFMKYMSEGKKGFPQAYLEFLLAAGPAYARIFSQLASDSSTGILVHCTAGKDRTGVFVALLLSLLGATDDAIADEYALTDIGLAELRPGYEATIWKNLQARNPELVKEKGPEKALEGVRRSTGSQRENMLWTLELLKERWESAEGWLRKECGFSGEQIMALREGLTMDGDAKASLL</sequence>
<evidence type="ECO:0000259" key="1">
    <source>
        <dbReference type="PROSITE" id="PS50056"/>
    </source>
</evidence>
<keyword evidence="3" id="KW-1185">Reference proteome</keyword>
<dbReference type="GO" id="GO:0004721">
    <property type="term" value="F:phosphoprotein phosphatase activity"/>
    <property type="evidence" value="ECO:0007669"/>
    <property type="project" value="InterPro"/>
</dbReference>
<dbReference type="PANTHER" id="PTHR31126:SF1">
    <property type="entry name" value="TYROSINE SPECIFIC PROTEIN PHOSPHATASES DOMAIN-CONTAINING PROTEIN"/>
    <property type="match status" value="1"/>
</dbReference>
<dbReference type="GeneID" id="54483455"/>
<evidence type="ECO:0000313" key="2">
    <source>
        <dbReference type="EMBL" id="KAF2758376.1"/>
    </source>
</evidence>
<dbReference type="InterPro" id="IPR026893">
    <property type="entry name" value="Tyr/Ser_Pase_IphP-type"/>
</dbReference>